<reference evidence="3" key="2">
    <citation type="submission" date="2018-11" db="EMBL/GenBank/DDBJ databases">
        <title>Proposal to divide the Flavobacteriaceae and reorganize its genera based on Amino Acid Identity values calculated from whole genome sequences.</title>
        <authorList>
            <person name="Nicholson A.C."/>
            <person name="Gulvik C.A."/>
            <person name="Whitney A.M."/>
            <person name="Humrighouse B.W."/>
            <person name="Bell M."/>
            <person name="Holmens B."/>
            <person name="Steigerwalt A."/>
            <person name="Villarma A."/>
            <person name="Sheth M."/>
            <person name="Batra D."/>
            <person name="Pryor J."/>
            <person name="Bernardet J.-F."/>
            <person name="Hugo C."/>
            <person name="Kampfer P."/>
            <person name="Newman J."/>
            <person name="Mcquiston J.R."/>
        </authorList>
    </citation>
    <scope>NUCLEOTIDE SEQUENCE [LARGE SCALE GENOMIC DNA]</scope>
    <source>
        <strain evidence="3">H3056</strain>
    </source>
</reference>
<dbReference type="EMBL" id="RJUG01000003">
    <property type="protein sequence ID" value="ROI08986.1"/>
    <property type="molecule type" value="Genomic_DNA"/>
</dbReference>
<dbReference type="RefSeq" id="WP_123265568.1">
    <property type="nucleotide sequence ID" value="NZ_RJUG01000003.1"/>
</dbReference>
<sequence length="268" mass="30489">MWNKLFKINIIAALLLGTLYDAQMFRNKNRMDHLEGFDEQKFSYGFFLAGNNFDYKLILDGSAFKNDPAFGMDGNKSLVQSKATYSFGAGLIGKFRISDDFDLRVEPGLQFVERELYFDTQSNDQYAGGTAANPPFTPRTLTEADKVRRVKSTYVDVPILLEVHGERFYNSRPYAAAGVNYLLNLQSNTNSQDDNQQGIFRSTSSNFAWSAELGIQFYFSRFKLTPGFRGTFMVNNELVRDNAETPPYWADALSGLKTRALMFVLKFE</sequence>
<protein>
    <submittedName>
        <fullName evidence="2">PorT family protein</fullName>
    </submittedName>
</protein>
<evidence type="ECO:0000313" key="3">
    <source>
        <dbReference type="Proteomes" id="UP000270224"/>
    </source>
</evidence>
<gene>
    <name evidence="2" type="ORF">EGI11_06080</name>
</gene>
<proteinExistence type="predicted"/>
<evidence type="ECO:0000259" key="1">
    <source>
        <dbReference type="Pfam" id="PF13568"/>
    </source>
</evidence>
<dbReference type="Gene3D" id="2.40.160.20">
    <property type="match status" value="1"/>
</dbReference>
<accession>A0A3N0WV76</accession>
<evidence type="ECO:0000313" key="2">
    <source>
        <dbReference type="EMBL" id="ROI08986.1"/>
    </source>
</evidence>
<dbReference type="AlphaFoldDB" id="A0A3N0WV76"/>
<name>A0A3N0WV76_9FLAO</name>
<dbReference type="OrthoDB" id="1467485at2"/>
<reference evidence="3" key="1">
    <citation type="submission" date="2018-11" db="EMBL/GenBank/DDBJ databases">
        <title>Proposal to divide the Flavobacteriaceae and reorganize its genera based on Amino Acid Identity values calculated from whole genome sequences.</title>
        <authorList>
            <person name="Nicholson A.C."/>
            <person name="Gulvik C.A."/>
            <person name="Whitney A.M."/>
            <person name="Humrighouse B.W."/>
            <person name="Bell M."/>
            <person name="Holmes B."/>
            <person name="Steigerwalt A."/>
            <person name="Villarma A."/>
            <person name="Sheth M."/>
            <person name="Batra D."/>
            <person name="Pryor J."/>
            <person name="Bernardet J.-F."/>
            <person name="Hugo C."/>
            <person name="Kampfer P."/>
            <person name="Newman J."/>
            <person name="Mcquiston J.R."/>
        </authorList>
    </citation>
    <scope>NUCLEOTIDE SEQUENCE [LARGE SCALE GENOMIC DNA]</scope>
    <source>
        <strain evidence="3">H3056</strain>
    </source>
</reference>
<feature type="domain" description="Outer membrane protein beta-barrel" evidence="1">
    <location>
        <begin position="40"/>
        <end position="237"/>
    </location>
</feature>
<comment type="caution">
    <text evidence="2">The sequence shown here is derived from an EMBL/GenBank/DDBJ whole genome shotgun (WGS) entry which is preliminary data.</text>
</comment>
<organism evidence="2 3">
    <name type="scientific">Kaistella daneshvariae</name>
    <dbReference type="NCBI Taxonomy" id="2487074"/>
    <lineage>
        <taxon>Bacteria</taxon>
        <taxon>Pseudomonadati</taxon>
        <taxon>Bacteroidota</taxon>
        <taxon>Flavobacteriia</taxon>
        <taxon>Flavobacteriales</taxon>
        <taxon>Weeksellaceae</taxon>
        <taxon>Chryseobacterium group</taxon>
        <taxon>Kaistella</taxon>
    </lineage>
</organism>
<dbReference type="Proteomes" id="UP000270224">
    <property type="component" value="Unassembled WGS sequence"/>
</dbReference>
<dbReference type="Pfam" id="PF13568">
    <property type="entry name" value="OMP_b-brl_2"/>
    <property type="match status" value="1"/>
</dbReference>
<dbReference type="InterPro" id="IPR025665">
    <property type="entry name" value="Beta-barrel_OMP_2"/>
</dbReference>